<keyword evidence="6" id="KW-1185">Reference proteome</keyword>
<dbReference type="OrthoDB" id="9796770at2"/>
<keyword evidence="3" id="KW-0472">Membrane</keyword>
<dbReference type="AlphaFoldDB" id="A0A165XRB0"/>
<keyword evidence="3" id="KW-1133">Transmembrane helix</keyword>
<feature type="transmembrane region" description="Helical" evidence="3">
    <location>
        <begin position="7"/>
        <end position="30"/>
    </location>
</feature>
<dbReference type="GO" id="GO:0016020">
    <property type="term" value="C:membrane"/>
    <property type="evidence" value="ECO:0007669"/>
    <property type="project" value="TreeGrafter"/>
</dbReference>
<dbReference type="InterPro" id="IPR000073">
    <property type="entry name" value="AB_hydrolase_1"/>
</dbReference>
<dbReference type="InterPro" id="IPR050266">
    <property type="entry name" value="AB_hydrolase_sf"/>
</dbReference>
<sequence length="355" mass="39781">MSFSPKNIFLSFIILGGLMFVGAAGFVWWMQQQPFYTPGTLAQRTDLEPIGKTDGYWQVTKDVQLKTFATGKGRNILFIHGGPGMPLQQSAPAFDLLQNDYRINYYDQRGSGGSTHPFIRFPVERDKWSNAQQLESKLGIAQQLADIERVRRLLGDDKLILVGHSNGALLAALYAAEFPDNVDKLVLLTPADILVAPSKNPDLYAVIRENLPKREQKAYDKWLRRYTDTEQIFKDDEATLQTVDAGLIPYVEKAFGKDVFKNQSVLPTDQFGSWQTRAQSFSLGTTHDWRAALANVTADTLIIHGGNDFDPLTVSKQYANAIPKAKVEQIDSAGHFPHINNAQELSSKMRTFLKN</sequence>
<dbReference type="PRINTS" id="PR00793">
    <property type="entry name" value="PROAMNOPTASE"/>
</dbReference>
<protein>
    <submittedName>
        <fullName evidence="5">Sigma factor SigB regulation protein RsbQ</fullName>
    </submittedName>
</protein>
<reference evidence="5 6" key="1">
    <citation type="journal article" date="2016" name="Front. Microbiol.">
        <title>Comparative Genomic Analysis Reveals a Diverse Repertoire of Genes Involved in Prokaryote-Eukaryote Interactions within the Pseudovibrio Genus.</title>
        <authorList>
            <person name="Romano S."/>
            <person name="Fernandez-Guerra A."/>
            <person name="Reen F.J."/>
            <person name="Glockner F.O."/>
            <person name="Crowley S.P."/>
            <person name="O'Sullivan O."/>
            <person name="Cotter P.D."/>
            <person name="Adams C."/>
            <person name="Dobson A.D."/>
            <person name="O'Gara F."/>
        </authorList>
    </citation>
    <scope>NUCLEOTIDE SEQUENCE [LARGE SCALE GENOMIC DNA]</scope>
    <source>
        <strain evidence="5 6">Ad2</strain>
    </source>
</reference>
<accession>A0A165XRB0</accession>
<dbReference type="PANTHER" id="PTHR43798:SF33">
    <property type="entry name" value="HYDROLASE, PUTATIVE (AFU_ORTHOLOGUE AFUA_2G14860)-RELATED"/>
    <property type="match status" value="1"/>
</dbReference>
<evidence type="ECO:0000256" key="3">
    <source>
        <dbReference type="SAM" id="Phobius"/>
    </source>
</evidence>
<dbReference type="EMBL" id="LMCB01000024">
    <property type="protein sequence ID" value="KZL17965.1"/>
    <property type="molecule type" value="Genomic_DNA"/>
</dbReference>
<feature type="domain" description="AB hydrolase-1" evidence="4">
    <location>
        <begin position="76"/>
        <end position="341"/>
    </location>
</feature>
<comment type="caution">
    <text evidence="5">The sequence shown here is derived from an EMBL/GenBank/DDBJ whole genome shotgun (WGS) entry which is preliminary data.</text>
</comment>
<keyword evidence="3" id="KW-0812">Transmembrane</keyword>
<keyword evidence="2" id="KW-0378">Hydrolase</keyword>
<dbReference type="PATRIC" id="fig|989403.3.peg.2894"/>
<proteinExistence type="inferred from homology"/>
<dbReference type="InterPro" id="IPR029058">
    <property type="entry name" value="AB_hydrolase_fold"/>
</dbReference>
<name>A0A165XRB0_9HYPH</name>
<gene>
    <name evidence="5" type="primary">rsbQ</name>
    <name evidence="5" type="ORF">PsAD2_02698</name>
</gene>
<dbReference type="Proteomes" id="UP000076577">
    <property type="component" value="Unassembled WGS sequence"/>
</dbReference>
<evidence type="ECO:0000313" key="6">
    <source>
        <dbReference type="Proteomes" id="UP000076577"/>
    </source>
</evidence>
<dbReference type="InterPro" id="IPR002410">
    <property type="entry name" value="Peptidase_S33"/>
</dbReference>
<dbReference type="PANTHER" id="PTHR43798">
    <property type="entry name" value="MONOACYLGLYCEROL LIPASE"/>
    <property type="match status" value="1"/>
</dbReference>
<comment type="similarity">
    <text evidence="1">Belongs to the peptidase S33 family.</text>
</comment>
<dbReference type="SUPFAM" id="SSF53474">
    <property type="entry name" value="alpha/beta-Hydrolases"/>
    <property type="match status" value="1"/>
</dbReference>
<dbReference type="STRING" id="989403.SAMN05421798_106282"/>
<evidence type="ECO:0000259" key="4">
    <source>
        <dbReference type="Pfam" id="PF00561"/>
    </source>
</evidence>
<dbReference type="RefSeq" id="WP_068006682.1">
    <property type="nucleotide sequence ID" value="NZ_FOFM01000006.1"/>
</dbReference>
<dbReference type="Pfam" id="PF00561">
    <property type="entry name" value="Abhydrolase_1"/>
    <property type="match status" value="1"/>
</dbReference>
<dbReference type="GO" id="GO:0006508">
    <property type="term" value="P:proteolysis"/>
    <property type="evidence" value="ECO:0007669"/>
    <property type="project" value="InterPro"/>
</dbReference>
<evidence type="ECO:0000256" key="2">
    <source>
        <dbReference type="ARBA" id="ARBA00022801"/>
    </source>
</evidence>
<dbReference type="GO" id="GO:0008233">
    <property type="term" value="F:peptidase activity"/>
    <property type="evidence" value="ECO:0007669"/>
    <property type="project" value="InterPro"/>
</dbReference>
<organism evidence="5 6">
    <name type="scientific">Pseudovibrio axinellae</name>
    <dbReference type="NCBI Taxonomy" id="989403"/>
    <lineage>
        <taxon>Bacteria</taxon>
        <taxon>Pseudomonadati</taxon>
        <taxon>Pseudomonadota</taxon>
        <taxon>Alphaproteobacteria</taxon>
        <taxon>Hyphomicrobiales</taxon>
        <taxon>Stappiaceae</taxon>
        <taxon>Pseudovibrio</taxon>
    </lineage>
</organism>
<evidence type="ECO:0000313" key="5">
    <source>
        <dbReference type="EMBL" id="KZL17965.1"/>
    </source>
</evidence>
<evidence type="ECO:0000256" key="1">
    <source>
        <dbReference type="ARBA" id="ARBA00010088"/>
    </source>
</evidence>
<dbReference type="Gene3D" id="3.40.50.1820">
    <property type="entry name" value="alpha/beta hydrolase"/>
    <property type="match status" value="1"/>
</dbReference>